<evidence type="ECO:0000256" key="5">
    <source>
        <dbReference type="PROSITE-ProRule" id="PRU10015"/>
    </source>
</evidence>
<reference evidence="7 8" key="1">
    <citation type="submission" date="2019-10" db="EMBL/GenBank/DDBJ databases">
        <authorList>
            <person name="Wolf R A."/>
        </authorList>
    </citation>
    <scope>NUCLEOTIDE SEQUENCE [LARGE SCALE GENOMIC DNA]</scope>
    <source>
        <strain evidence="7">Collinsella_aerofaciens_DSM_13712</strain>
    </source>
</reference>
<dbReference type="PANTHER" id="PTHR11061:SF30">
    <property type="entry name" value="TRNA (URACIL(54)-C(5))-METHYLTRANSFERASE"/>
    <property type="match status" value="1"/>
</dbReference>
<feature type="active site" description="Nucleophile" evidence="4">
    <location>
        <position position="439"/>
    </location>
</feature>
<evidence type="ECO:0000256" key="2">
    <source>
        <dbReference type="ARBA" id="ARBA00022679"/>
    </source>
</evidence>
<evidence type="ECO:0000256" key="6">
    <source>
        <dbReference type="SAM" id="MobiDB-lite"/>
    </source>
</evidence>
<dbReference type="EMBL" id="CABWIF010000006">
    <property type="protein sequence ID" value="VWL90519.1"/>
    <property type="molecule type" value="Genomic_DNA"/>
</dbReference>
<dbReference type="FunFam" id="2.40.50.1070:FF:000003">
    <property type="entry name" value="23S rRNA (Uracil-5-)-methyltransferase RumA"/>
    <property type="match status" value="1"/>
</dbReference>
<dbReference type="Pfam" id="PF05958">
    <property type="entry name" value="tRNA_U5-meth_tr"/>
    <property type="match status" value="1"/>
</dbReference>
<feature type="compositionally biased region" description="Basic and acidic residues" evidence="6">
    <location>
        <begin position="21"/>
        <end position="38"/>
    </location>
</feature>
<feature type="compositionally biased region" description="Basic residues" evidence="6">
    <location>
        <begin position="39"/>
        <end position="52"/>
    </location>
</feature>
<dbReference type="PROSITE" id="PS51687">
    <property type="entry name" value="SAM_MT_RNA_M5U"/>
    <property type="match status" value="1"/>
</dbReference>
<organism evidence="7 8">
    <name type="scientific">Collinsella aerofaciens</name>
    <dbReference type="NCBI Taxonomy" id="74426"/>
    <lineage>
        <taxon>Bacteria</taxon>
        <taxon>Bacillati</taxon>
        <taxon>Actinomycetota</taxon>
        <taxon>Coriobacteriia</taxon>
        <taxon>Coriobacteriales</taxon>
        <taxon>Coriobacteriaceae</taxon>
        <taxon>Collinsella</taxon>
    </lineage>
</organism>
<evidence type="ECO:0000256" key="3">
    <source>
        <dbReference type="ARBA" id="ARBA00022691"/>
    </source>
</evidence>
<dbReference type="Gene3D" id="2.40.50.1070">
    <property type="match status" value="1"/>
</dbReference>
<dbReference type="InterPro" id="IPR029063">
    <property type="entry name" value="SAM-dependent_MTases_sf"/>
</dbReference>
<dbReference type="GO" id="GO:0070475">
    <property type="term" value="P:rRNA base methylation"/>
    <property type="evidence" value="ECO:0007669"/>
    <property type="project" value="TreeGrafter"/>
</dbReference>
<dbReference type="PANTHER" id="PTHR11061">
    <property type="entry name" value="RNA M5U METHYLTRANSFERASE"/>
    <property type="match status" value="1"/>
</dbReference>
<dbReference type="Gene3D" id="3.40.50.150">
    <property type="entry name" value="Vaccinia Virus protein VP39"/>
    <property type="match status" value="1"/>
</dbReference>
<feature type="region of interest" description="Disordered" evidence="6">
    <location>
        <begin position="1"/>
        <end position="83"/>
    </location>
</feature>
<dbReference type="Proteomes" id="UP000368032">
    <property type="component" value="Unassembled WGS sequence"/>
</dbReference>
<sequence length="582" mass="63940">MAESRAERKARRALIEAAEGSEEKKSSQKSKSSQDAKGKSAKGKAKAKRPGSRRNEDKASQTRSKRLHKDLASSARKAVDPKSPCSIMKACGGCTALNRPYKKQLAAKQAAMEELFASLCEREGIAVDPIRGMGVTLGDPGKYPAPRGFRHKAATPFAPGKEGAVRCGFFERGTHKIVAVPECPVEAPGARQILNGIAREAERLHIPAFNEDKHLGLLRYAVVRCGWRTDQIMVTLVTAQRDLPHAQEFFEAVAALDPHIVTVAQNINGRPGNAILGEETRIAYGAECMRDQLLGCEFDISPTAFYQTNPQQTELLYQLAIDGMDLRQGDVLMDAYCGSGTIGLCAAKAAQDKGIGIMLLGVERNHAGIVDARRNAELNGLTRSAWFMADDATDYILDAADNNERVDVLSIDPPRAGSTPEFLEAACALKPRRITYISCNPVTQERDLHQLLDGGYRLLKITPVDMFPHTDHTETVAVLTREKSVKSYAYVNISPSELGMGGKVKEPTYKQIQEYVLKNHGLKVSSLYIANLKDELGLDKQFSYEEAEMSAEKRPKCPPEKREAILDAFRHFGLIGEDETEK</sequence>
<dbReference type="NCBIfam" id="TIGR00479">
    <property type="entry name" value="rumA"/>
    <property type="match status" value="1"/>
</dbReference>
<dbReference type="EC" id="2.1.1.189" evidence="7"/>
<keyword evidence="2 4" id="KW-0808">Transferase</keyword>
<comment type="similarity">
    <text evidence="4">Belongs to the class I-like SAM-binding methyltransferase superfamily. RNA M5U methyltransferase family.</text>
</comment>
<feature type="binding site" evidence="4">
    <location>
        <position position="336"/>
    </location>
    <ligand>
        <name>S-adenosyl-L-methionine</name>
        <dbReference type="ChEBI" id="CHEBI:59789"/>
    </ligand>
</feature>
<evidence type="ECO:0000313" key="7">
    <source>
        <dbReference type="EMBL" id="VWL90519.1"/>
    </source>
</evidence>
<evidence type="ECO:0000256" key="1">
    <source>
        <dbReference type="ARBA" id="ARBA00022603"/>
    </source>
</evidence>
<dbReference type="InterPro" id="IPR030391">
    <property type="entry name" value="MeTrfase_TrmA_CS"/>
</dbReference>
<evidence type="ECO:0000313" key="8">
    <source>
        <dbReference type="Proteomes" id="UP000368032"/>
    </source>
</evidence>
<proteinExistence type="inferred from homology"/>
<accession>A0A5K1IQJ4</accession>
<dbReference type="InterPro" id="IPR010280">
    <property type="entry name" value="U5_MeTrfase_fam"/>
</dbReference>
<dbReference type="PROSITE" id="PS01231">
    <property type="entry name" value="TRMA_2"/>
    <property type="match status" value="1"/>
</dbReference>
<dbReference type="AlphaFoldDB" id="A0A5K1IQJ4"/>
<feature type="binding site" evidence="4">
    <location>
        <position position="412"/>
    </location>
    <ligand>
        <name>S-adenosyl-L-methionine</name>
        <dbReference type="ChEBI" id="CHEBI:59789"/>
    </ligand>
</feature>
<dbReference type="InterPro" id="IPR030390">
    <property type="entry name" value="MeTrfase_TrmA_AS"/>
</dbReference>
<gene>
    <name evidence="7" type="primary">rlmCD_2</name>
    <name evidence="7" type="ORF">CKJAJONC_01435</name>
</gene>
<evidence type="ECO:0000256" key="4">
    <source>
        <dbReference type="PROSITE-ProRule" id="PRU01024"/>
    </source>
</evidence>
<name>A0A5K1IQJ4_9ACTN</name>
<dbReference type="SUPFAM" id="SSF53335">
    <property type="entry name" value="S-adenosyl-L-methionine-dependent methyltransferases"/>
    <property type="match status" value="1"/>
</dbReference>
<feature type="binding site" evidence="4">
    <location>
        <position position="307"/>
    </location>
    <ligand>
        <name>S-adenosyl-L-methionine</name>
        <dbReference type="ChEBI" id="CHEBI:59789"/>
    </ligand>
</feature>
<dbReference type="PROSITE" id="PS01230">
    <property type="entry name" value="TRMA_1"/>
    <property type="match status" value="1"/>
</dbReference>
<feature type="active site" evidence="5">
    <location>
        <position position="439"/>
    </location>
</feature>
<dbReference type="GO" id="GO:0070041">
    <property type="term" value="F:rRNA (uridine-C5-)-methyltransferase activity"/>
    <property type="evidence" value="ECO:0007669"/>
    <property type="project" value="TreeGrafter"/>
</dbReference>
<dbReference type="RefSeq" id="WP_306421706.1">
    <property type="nucleotide sequence ID" value="NZ_CABWIF010000006.1"/>
</dbReference>
<protein>
    <submittedName>
        <fullName evidence="7">23S rRNA (Uracil-C(5))-methyltransferase RlmCD</fullName>
        <ecNumber evidence="7">2.1.1.189</ecNumber>
    </submittedName>
</protein>
<keyword evidence="3 4" id="KW-0949">S-adenosyl-L-methionine</keyword>
<keyword evidence="1 4" id="KW-0489">Methyltransferase</keyword>
<feature type="binding site" evidence="4">
    <location>
        <position position="363"/>
    </location>
    <ligand>
        <name>S-adenosyl-L-methionine</name>
        <dbReference type="ChEBI" id="CHEBI:59789"/>
    </ligand>
</feature>